<comment type="caution">
    <text evidence="1">The sequence shown here is derived from an EMBL/GenBank/DDBJ whole genome shotgun (WGS) entry which is preliminary data.</text>
</comment>
<dbReference type="Proteomes" id="UP000265520">
    <property type="component" value="Unassembled WGS sequence"/>
</dbReference>
<protein>
    <submittedName>
        <fullName evidence="1">Uncharacterized protein</fullName>
    </submittedName>
</protein>
<evidence type="ECO:0000313" key="1">
    <source>
        <dbReference type="EMBL" id="MCI23081.1"/>
    </source>
</evidence>
<dbReference type="AlphaFoldDB" id="A0A392QFC2"/>
<accession>A0A392QFC2</accession>
<proteinExistence type="predicted"/>
<reference evidence="1 2" key="1">
    <citation type="journal article" date="2018" name="Front. Plant Sci.">
        <title>Red Clover (Trifolium pratense) and Zigzag Clover (T. medium) - A Picture of Genomic Similarities and Differences.</title>
        <authorList>
            <person name="Dluhosova J."/>
            <person name="Istvanek J."/>
            <person name="Nedelnik J."/>
            <person name="Repkova J."/>
        </authorList>
    </citation>
    <scope>NUCLEOTIDE SEQUENCE [LARGE SCALE GENOMIC DNA]</scope>
    <source>
        <strain evidence="2">cv. 10/8</strain>
        <tissue evidence="1">Leaf</tissue>
    </source>
</reference>
<name>A0A392QFC2_9FABA</name>
<organism evidence="1 2">
    <name type="scientific">Trifolium medium</name>
    <dbReference type="NCBI Taxonomy" id="97028"/>
    <lineage>
        <taxon>Eukaryota</taxon>
        <taxon>Viridiplantae</taxon>
        <taxon>Streptophyta</taxon>
        <taxon>Embryophyta</taxon>
        <taxon>Tracheophyta</taxon>
        <taxon>Spermatophyta</taxon>
        <taxon>Magnoliopsida</taxon>
        <taxon>eudicotyledons</taxon>
        <taxon>Gunneridae</taxon>
        <taxon>Pentapetalae</taxon>
        <taxon>rosids</taxon>
        <taxon>fabids</taxon>
        <taxon>Fabales</taxon>
        <taxon>Fabaceae</taxon>
        <taxon>Papilionoideae</taxon>
        <taxon>50 kb inversion clade</taxon>
        <taxon>NPAAA clade</taxon>
        <taxon>Hologalegina</taxon>
        <taxon>IRL clade</taxon>
        <taxon>Trifolieae</taxon>
        <taxon>Trifolium</taxon>
    </lineage>
</organism>
<evidence type="ECO:0000313" key="2">
    <source>
        <dbReference type="Proteomes" id="UP000265520"/>
    </source>
</evidence>
<sequence>MRSEGVEMISGFGSKEGEKLLFCGTLRSSSDDAQQR</sequence>
<keyword evidence="2" id="KW-1185">Reference proteome</keyword>
<dbReference type="EMBL" id="LXQA010134047">
    <property type="protein sequence ID" value="MCI23081.1"/>
    <property type="molecule type" value="Genomic_DNA"/>
</dbReference>